<proteinExistence type="predicted"/>
<sequence>MEPLMDDFDDTLYTVFAGPICPTCATAFAPDQYDDIDDRARCSNCGTAYRIPDDYRPLHPEDAAEYNLMDTPQSVALDQFRADAQRLADTAIRETAGASYELYARRFTEACEPYIDDLDPALRHHAIEIANHHGFIADAEEARAGFGPGLCSFSGIDEDYCHCGRHP</sequence>
<dbReference type="AlphaFoldDB" id="A0A177JWZ8"/>
<dbReference type="GO" id="GO:0043565">
    <property type="term" value="F:sequence-specific DNA binding"/>
    <property type="evidence" value="ECO:0007669"/>
    <property type="project" value="InterPro"/>
</dbReference>
<dbReference type="EMBL" id="LSTR01000025">
    <property type="protein sequence ID" value="OAH45444.1"/>
    <property type="molecule type" value="Genomic_DNA"/>
</dbReference>
<gene>
    <name evidence="2" type="ORF">AX777_17715</name>
</gene>
<feature type="domain" description="GATA-type" evidence="1">
    <location>
        <begin position="15"/>
        <end position="58"/>
    </location>
</feature>
<organism evidence="2 3">
    <name type="scientific">Sphingobium yanoikuyae</name>
    <name type="common">Sphingomonas yanoikuyae</name>
    <dbReference type="NCBI Taxonomy" id="13690"/>
    <lineage>
        <taxon>Bacteria</taxon>
        <taxon>Pseudomonadati</taxon>
        <taxon>Pseudomonadota</taxon>
        <taxon>Alphaproteobacteria</taxon>
        <taxon>Sphingomonadales</taxon>
        <taxon>Sphingomonadaceae</taxon>
        <taxon>Sphingobium</taxon>
    </lineage>
</organism>
<dbReference type="PROSITE" id="PS50114">
    <property type="entry name" value="GATA_ZN_FINGER_2"/>
    <property type="match status" value="1"/>
</dbReference>
<evidence type="ECO:0000259" key="1">
    <source>
        <dbReference type="PROSITE" id="PS50114"/>
    </source>
</evidence>
<dbReference type="Proteomes" id="UP000077262">
    <property type="component" value="Unassembled WGS sequence"/>
</dbReference>
<evidence type="ECO:0000313" key="3">
    <source>
        <dbReference type="Proteomes" id="UP000077262"/>
    </source>
</evidence>
<protein>
    <recommendedName>
        <fullName evidence="1">GATA-type domain-containing protein</fullName>
    </recommendedName>
</protein>
<dbReference type="GO" id="GO:0006355">
    <property type="term" value="P:regulation of DNA-templated transcription"/>
    <property type="evidence" value="ECO:0007669"/>
    <property type="project" value="InterPro"/>
</dbReference>
<name>A0A177JWZ8_SPHYA</name>
<dbReference type="InterPro" id="IPR000679">
    <property type="entry name" value="Znf_GATA"/>
</dbReference>
<reference evidence="2 3" key="1">
    <citation type="submission" date="2016-02" db="EMBL/GenBank/DDBJ databases">
        <authorList>
            <person name="Wen L."/>
            <person name="He K."/>
            <person name="Yang H."/>
        </authorList>
    </citation>
    <scope>NUCLEOTIDE SEQUENCE [LARGE SCALE GENOMIC DNA]</scope>
    <source>
        <strain evidence="2 3">CD09_2</strain>
    </source>
</reference>
<evidence type="ECO:0000313" key="2">
    <source>
        <dbReference type="EMBL" id="OAH45444.1"/>
    </source>
</evidence>
<comment type="caution">
    <text evidence="2">The sequence shown here is derived from an EMBL/GenBank/DDBJ whole genome shotgun (WGS) entry which is preliminary data.</text>
</comment>
<accession>A0A177JWZ8</accession>